<sequence length="118" mass="12444">MNTETLNALKQVNLQIQQLQGVLENGTLTPPLTPQEADAIGQAIDDLSALQDTLIHQTLQAMVDQVNATNSQLQTLLATMQTTSARLGKLATGIRQVSDVVGALAQITTHAMSVGLIG</sequence>
<name>A0A8J2XU66_9BACT</name>
<dbReference type="RefSeq" id="WP_188937701.1">
    <property type="nucleotide sequence ID" value="NZ_BMJC01000007.1"/>
</dbReference>
<dbReference type="Proteomes" id="UP000607559">
    <property type="component" value="Unassembled WGS sequence"/>
</dbReference>
<reference evidence="1" key="1">
    <citation type="journal article" date="2014" name="Int. J. Syst. Evol. Microbiol.">
        <title>Complete genome sequence of Corynebacterium casei LMG S-19264T (=DSM 44701T), isolated from a smear-ripened cheese.</title>
        <authorList>
            <consortium name="US DOE Joint Genome Institute (JGI-PGF)"/>
            <person name="Walter F."/>
            <person name="Albersmeier A."/>
            <person name="Kalinowski J."/>
            <person name="Ruckert C."/>
        </authorList>
    </citation>
    <scope>NUCLEOTIDE SEQUENCE</scope>
    <source>
        <strain evidence="1">CGMCC 1.15448</strain>
    </source>
</reference>
<organism evidence="1 2">
    <name type="scientific">Puia dinghuensis</name>
    <dbReference type="NCBI Taxonomy" id="1792502"/>
    <lineage>
        <taxon>Bacteria</taxon>
        <taxon>Pseudomonadati</taxon>
        <taxon>Bacteroidota</taxon>
        <taxon>Chitinophagia</taxon>
        <taxon>Chitinophagales</taxon>
        <taxon>Chitinophagaceae</taxon>
        <taxon>Puia</taxon>
    </lineage>
</organism>
<dbReference type="EMBL" id="BMJC01000007">
    <property type="protein sequence ID" value="GGB23421.1"/>
    <property type="molecule type" value="Genomic_DNA"/>
</dbReference>
<keyword evidence="2" id="KW-1185">Reference proteome</keyword>
<gene>
    <name evidence="1" type="ORF">GCM10011511_54110</name>
</gene>
<accession>A0A8J2XU66</accession>
<protein>
    <submittedName>
        <fullName evidence="1">Uncharacterized protein</fullName>
    </submittedName>
</protein>
<evidence type="ECO:0000313" key="2">
    <source>
        <dbReference type="Proteomes" id="UP000607559"/>
    </source>
</evidence>
<proteinExistence type="predicted"/>
<evidence type="ECO:0000313" key="1">
    <source>
        <dbReference type="EMBL" id="GGB23421.1"/>
    </source>
</evidence>
<reference evidence="1" key="2">
    <citation type="submission" date="2020-09" db="EMBL/GenBank/DDBJ databases">
        <authorList>
            <person name="Sun Q."/>
            <person name="Zhou Y."/>
        </authorList>
    </citation>
    <scope>NUCLEOTIDE SEQUENCE</scope>
    <source>
        <strain evidence="1">CGMCC 1.15448</strain>
    </source>
</reference>
<comment type="caution">
    <text evidence="1">The sequence shown here is derived from an EMBL/GenBank/DDBJ whole genome shotgun (WGS) entry which is preliminary data.</text>
</comment>
<dbReference type="AlphaFoldDB" id="A0A8J2XU66"/>